<dbReference type="InterPro" id="IPR019734">
    <property type="entry name" value="TPR_rpt"/>
</dbReference>
<organism evidence="3 4">
    <name type="scientific">Nitrosospira briensis</name>
    <dbReference type="NCBI Taxonomy" id="35799"/>
    <lineage>
        <taxon>Bacteria</taxon>
        <taxon>Pseudomonadati</taxon>
        <taxon>Pseudomonadota</taxon>
        <taxon>Betaproteobacteria</taxon>
        <taxon>Nitrosomonadales</taxon>
        <taxon>Nitrosomonadaceae</taxon>
        <taxon>Nitrosospira</taxon>
    </lineage>
</organism>
<dbReference type="SMART" id="SM00028">
    <property type="entry name" value="TPR"/>
    <property type="match status" value="8"/>
</dbReference>
<dbReference type="PANTHER" id="PTHR45641">
    <property type="entry name" value="TETRATRICOPEPTIDE REPEAT PROTEIN (AFU_ORTHOLOGUE AFUA_6G03870)"/>
    <property type="match status" value="1"/>
</dbReference>
<dbReference type="SUPFAM" id="SSF48452">
    <property type="entry name" value="TPR-like"/>
    <property type="match status" value="2"/>
</dbReference>
<evidence type="ECO:0000313" key="3">
    <source>
        <dbReference type="EMBL" id="SFO21916.1"/>
    </source>
</evidence>
<dbReference type="EMBL" id="FOVJ01000012">
    <property type="protein sequence ID" value="SFO21916.1"/>
    <property type="molecule type" value="Genomic_DNA"/>
</dbReference>
<proteinExistence type="predicted"/>
<keyword evidence="2" id="KW-0802">TPR repeat</keyword>
<dbReference type="OrthoDB" id="101857at2"/>
<dbReference type="Proteomes" id="UP000183107">
    <property type="component" value="Unassembled WGS sequence"/>
</dbReference>
<gene>
    <name evidence="3" type="ORF">SAMN05216386_2980</name>
</gene>
<sequence length="626" mass="68314">MDEYVVQYLPLILTLLWWQPLSGATRTPTTANLLVSAQAEVIATLYAASASQAAAEKVADTKLRAQRQEIDTLRDRVRSGEVRLRSELVKQQEKFLAELTARDRAYAQEIGVFRNALENIASTPEGVAALTRFNAGDEVGALAVLDDLSAAQDAAERKGYEIRSAVRRRDNAMLALEARNKGKVTTAQVITRFEEVTRLDPGVHWDWVELGRLYMQAGRLPNALRTASVAADTAQDDRAQAVARHHLGNVQVAQGNLPAALGSYQASLAIRQHLAKIDPGNAGWQRDLSISHDSMGDVQVTQGNFPAALASYQASLAIRERLTKADSGNTDWQGSLSVSHEKMGDVQVTQGNFPAALASYQASHHIRERLADADPGNTYWQRGLSVSQEKMGNVQAAQGNLPAALASYQASHHIRERLADADPGNMYWQRALSVSLGMIGDVQIAQGNLPAALGSFQACHTIFERLAKVDPGNSGWQRDLSISHDRMGDVQVTQGNLLAALASYQASLAIRERLTKADPSNADWQRDLSVSHEKMGDVQVTQGNLPAALASYQASLAIRERLAQADPGNAGWQRDLIVDYVKLNEVSSDKRYITKALEVALAMQSRGILAPRDAWIIEELKRRASP</sequence>
<protein>
    <submittedName>
        <fullName evidence="3">SHNi-TPR</fullName>
    </submittedName>
</protein>
<dbReference type="PANTHER" id="PTHR45641:SF1">
    <property type="entry name" value="AAA+ ATPASE DOMAIN-CONTAINING PROTEIN"/>
    <property type="match status" value="1"/>
</dbReference>
<dbReference type="Gene3D" id="1.25.40.10">
    <property type="entry name" value="Tetratricopeptide repeat domain"/>
    <property type="match status" value="4"/>
</dbReference>
<accession>A0A1I5FE76</accession>
<evidence type="ECO:0000256" key="2">
    <source>
        <dbReference type="ARBA" id="ARBA00022803"/>
    </source>
</evidence>
<name>A0A1I5FE76_9PROT</name>
<dbReference type="AlphaFoldDB" id="A0A1I5FE76"/>
<keyword evidence="1" id="KW-0677">Repeat</keyword>
<reference evidence="4" key="1">
    <citation type="submission" date="2016-10" db="EMBL/GenBank/DDBJ databases">
        <authorList>
            <person name="Varghese N."/>
        </authorList>
    </citation>
    <scope>NUCLEOTIDE SEQUENCE [LARGE SCALE GENOMIC DNA]</scope>
    <source>
        <strain evidence="4">Nsp8</strain>
    </source>
</reference>
<evidence type="ECO:0000313" key="4">
    <source>
        <dbReference type="Proteomes" id="UP000183107"/>
    </source>
</evidence>
<keyword evidence="4" id="KW-1185">Reference proteome</keyword>
<evidence type="ECO:0000256" key="1">
    <source>
        <dbReference type="ARBA" id="ARBA00022737"/>
    </source>
</evidence>
<dbReference type="InterPro" id="IPR011990">
    <property type="entry name" value="TPR-like_helical_dom_sf"/>
</dbReference>
<dbReference type="RefSeq" id="WP_074798777.1">
    <property type="nucleotide sequence ID" value="NZ_FOVJ01000012.1"/>
</dbReference>